<dbReference type="AlphaFoldDB" id="A0A9P7VLC9"/>
<sequence length="252" mass="29141">MSSLAWCQVSLGPGFMWYRPSEHLSRLPPLRPHVSSLWHWTCHDSASVLLGKVLRLQHSVRMHIPSKESSTLKRVKIAKLTYGWSHILPLTGPDFTSRGRRRVSLFPIIGGASMEPRAAFFPTIMLLRVADVVKWRGRHYMKHRDGNRRDPLSQRTRSLNKREKKGHLILPYRPRSNKRRVMSKFVFMRREEETKDGLDISKEMIIARRWKEMSEFPVQIISSLANTASEYTFQLGSSNLAIPTPENRSAQG</sequence>
<organism evidence="2 3">
    <name type="scientific">Guyanagaster necrorhizus</name>
    <dbReference type="NCBI Taxonomy" id="856835"/>
    <lineage>
        <taxon>Eukaryota</taxon>
        <taxon>Fungi</taxon>
        <taxon>Dikarya</taxon>
        <taxon>Basidiomycota</taxon>
        <taxon>Agaricomycotina</taxon>
        <taxon>Agaricomycetes</taxon>
        <taxon>Agaricomycetidae</taxon>
        <taxon>Agaricales</taxon>
        <taxon>Marasmiineae</taxon>
        <taxon>Physalacriaceae</taxon>
        <taxon>Guyanagaster</taxon>
    </lineage>
</organism>
<reference evidence="2" key="1">
    <citation type="submission" date="2020-11" db="EMBL/GenBank/DDBJ databases">
        <title>Adaptations for nitrogen fixation in a non-lichenized fungal sporocarp promotes dispersal by wood-feeding termites.</title>
        <authorList>
            <consortium name="DOE Joint Genome Institute"/>
            <person name="Koch R.A."/>
            <person name="Yoon G."/>
            <person name="Arayal U."/>
            <person name="Lail K."/>
            <person name="Amirebrahimi M."/>
            <person name="Labutti K."/>
            <person name="Lipzen A."/>
            <person name="Riley R."/>
            <person name="Barry K."/>
            <person name="Henrissat B."/>
            <person name="Grigoriev I.V."/>
            <person name="Herr J.R."/>
            <person name="Aime M.C."/>
        </authorList>
    </citation>
    <scope>NUCLEOTIDE SEQUENCE</scope>
    <source>
        <strain evidence="2">MCA 3950</strain>
    </source>
</reference>
<dbReference type="GeneID" id="66099912"/>
<dbReference type="EMBL" id="MU250550">
    <property type="protein sequence ID" value="KAG7442602.1"/>
    <property type="molecule type" value="Genomic_DNA"/>
</dbReference>
<keyword evidence="3" id="KW-1185">Reference proteome</keyword>
<comment type="caution">
    <text evidence="2">The sequence shown here is derived from an EMBL/GenBank/DDBJ whole genome shotgun (WGS) entry which is preliminary data.</text>
</comment>
<evidence type="ECO:0000313" key="3">
    <source>
        <dbReference type="Proteomes" id="UP000812287"/>
    </source>
</evidence>
<feature type="region of interest" description="Disordered" evidence="1">
    <location>
        <begin position="144"/>
        <end position="164"/>
    </location>
</feature>
<accession>A0A9P7VLC9</accession>
<protein>
    <submittedName>
        <fullName evidence="2">Uncharacterized protein</fullName>
    </submittedName>
</protein>
<proteinExistence type="predicted"/>
<evidence type="ECO:0000256" key="1">
    <source>
        <dbReference type="SAM" id="MobiDB-lite"/>
    </source>
</evidence>
<dbReference type="Proteomes" id="UP000812287">
    <property type="component" value="Unassembled WGS sequence"/>
</dbReference>
<evidence type="ECO:0000313" key="2">
    <source>
        <dbReference type="EMBL" id="KAG7442602.1"/>
    </source>
</evidence>
<dbReference type="RefSeq" id="XP_043036102.1">
    <property type="nucleotide sequence ID" value="XM_043177625.1"/>
</dbReference>
<name>A0A9P7VLC9_9AGAR</name>
<gene>
    <name evidence="2" type="ORF">BT62DRAFT_1010214</name>
</gene>